<protein>
    <submittedName>
        <fullName evidence="1">Uncharacterized protein</fullName>
    </submittedName>
</protein>
<evidence type="ECO:0000313" key="1">
    <source>
        <dbReference type="EMBL" id="ARF09299.1"/>
    </source>
</evidence>
<name>A0A1V0SC70_9VIRU</name>
<accession>A0A1V0SC70</accession>
<dbReference type="EMBL" id="KY684084">
    <property type="protein sequence ID" value="ARF09299.1"/>
    <property type="molecule type" value="Genomic_DNA"/>
</dbReference>
<organism evidence="1">
    <name type="scientific">Catovirus CTV1</name>
    <dbReference type="NCBI Taxonomy" id="1977631"/>
    <lineage>
        <taxon>Viruses</taxon>
        <taxon>Varidnaviria</taxon>
        <taxon>Bamfordvirae</taxon>
        <taxon>Nucleocytoviricota</taxon>
        <taxon>Megaviricetes</taxon>
        <taxon>Imitervirales</taxon>
        <taxon>Mimiviridae</taxon>
        <taxon>Klosneuvirinae</taxon>
        <taxon>Catovirus</taxon>
    </lineage>
</organism>
<sequence>MQLYIDKISNSVTNLLNTVDQTVDLIEKNVFEYFSNLSHYFTEKNTSLKIVIFVCDNNKFYLEETKSIHRTINHYLKKNEPEKWNEWVIINQPQSIYTIIDNVDSFDLDKYVFYMMFLFGIENVRGGSFVDNKLTDNDIVFLNKMMDRYHSKYDKKKKEIISNNIENTQINENIDVMTDINVNINDNNNINNKTNVSLNDSIISDYY</sequence>
<gene>
    <name evidence="1" type="ORF">Catovirus_2_248</name>
</gene>
<proteinExistence type="predicted"/>
<reference evidence="1" key="1">
    <citation type="journal article" date="2017" name="Science">
        <title>Giant viruses with an expanded complement of translation system components.</title>
        <authorList>
            <person name="Schulz F."/>
            <person name="Yutin N."/>
            <person name="Ivanova N.N."/>
            <person name="Ortega D.R."/>
            <person name="Lee T.K."/>
            <person name="Vierheilig J."/>
            <person name="Daims H."/>
            <person name="Horn M."/>
            <person name="Wagner M."/>
            <person name="Jensen G.J."/>
            <person name="Kyrpides N.C."/>
            <person name="Koonin E.V."/>
            <person name="Woyke T."/>
        </authorList>
    </citation>
    <scope>NUCLEOTIDE SEQUENCE</scope>
    <source>
        <strain evidence="1">CTV1</strain>
    </source>
</reference>